<dbReference type="AlphaFoldDB" id="A0A9Q7AGI7"/>
<proteinExistence type="predicted"/>
<dbReference type="KEGG" id="aram:KAR29_02385"/>
<keyword evidence="3" id="KW-1185">Reference proteome</keyword>
<accession>A0A9Q7AGI7</accession>
<evidence type="ECO:0000313" key="2">
    <source>
        <dbReference type="EMBL" id="QTX33644.1"/>
    </source>
</evidence>
<dbReference type="EMBL" id="CP072943">
    <property type="protein sequence ID" value="QTX33644.1"/>
    <property type="molecule type" value="Genomic_DNA"/>
</dbReference>
<name>A0A9Q7AGI7_9BACT</name>
<gene>
    <name evidence="2" type="ORF">KAR29_02385</name>
</gene>
<dbReference type="RefSeq" id="WP_311135625.1">
    <property type="nucleotide sequence ID" value="NZ_CP072943.1"/>
</dbReference>
<protein>
    <submittedName>
        <fullName evidence="2">ImmA/IrrE family metallo-endopeptidase</fullName>
    </submittedName>
</protein>
<evidence type="ECO:0000313" key="3">
    <source>
        <dbReference type="Proteomes" id="UP000671879"/>
    </source>
</evidence>
<dbReference type="Gene3D" id="1.10.10.2910">
    <property type="match status" value="1"/>
</dbReference>
<dbReference type="Pfam" id="PF06114">
    <property type="entry name" value="Peptidase_M78"/>
    <property type="match status" value="1"/>
</dbReference>
<reference evidence="3" key="1">
    <citation type="submission" date="2021-04" db="EMBL/GenBank/DDBJ databases">
        <title>A novel Synergistetes isolate from a pyrite-forming mixed culture.</title>
        <authorList>
            <person name="Bunk B."/>
            <person name="Sproer C."/>
            <person name="Spring S."/>
            <person name="Pester M."/>
        </authorList>
    </citation>
    <scope>NUCLEOTIDE SEQUENCE [LARGE SCALE GENOMIC DNA]</scope>
    <source>
        <strain evidence="3">J.5.4.2-T.3.5.2</strain>
    </source>
</reference>
<dbReference type="InterPro" id="IPR010359">
    <property type="entry name" value="IrrE_HExxH"/>
</dbReference>
<sequence>MERNDAFDFPPPPENLPSWALEEGRSWRDLSSFDILVRAETLTGKVIDLRHEPLPPHLWGLHIVKGGRARLIINRTLPPFWRRFALFHELYHLLSHRRGEAFWARTATPLSSFEVQADLFAWAVIWPEYAELDE</sequence>
<evidence type="ECO:0000259" key="1">
    <source>
        <dbReference type="Pfam" id="PF06114"/>
    </source>
</evidence>
<feature type="domain" description="IrrE N-terminal-like" evidence="1">
    <location>
        <begin position="32"/>
        <end position="128"/>
    </location>
</feature>
<organism evidence="2 3">
    <name type="scientific">Aminithiophilus ramosus</name>
    <dbReference type="NCBI Taxonomy" id="3029084"/>
    <lineage>
        <taxon>Bacteria</taxon>
        <taxon>Thermotogati</taxon>
        <taxon>Synergistota</taxon>
        <taxon>Synergistia</taxon>
        <taxon>Synergistales</taxon>
        <taxon>Aminithiophilaceae</taxon>
        <taxon>Aminithiophilus</taxon>
    </lineage>
</organism>
<dbReference type="Proteomes" id="UP000671879">
    <property type="component" value="Chromosome"/>
</dbReference>